<dbReference type="Proteomes" id="UP000326396">
    <property type="component" value="Linkage Group LG8"/>
</dbReference>
<feature type="region of interest" description="Disordered" evidence="1">
    <location>
        <begin position="44"/>
        <end position="89"/>
    </location>
</feature>
<feature type="region of interest" description="Disordered" evidence="1">
    <location>
        <begin position="1"/>
        <end position="21"/>
    </location>
</feature>
<evidence type="ECO:0000313" key="3">
    <source>
        <dbReference type="Proteomes" id="UP000326396"/>
    </source>
</evidence>
<comment type="caution">
    <text evidence="2">The sequence shown here is derived from an EMBL/GenBank/DDBJ whole genome shotgun (WGS) entry which is preliminary data.</text>
</comment>
<dbReference type="AlphaFoldDB" id="A0A5N6LTD0"/>
<protein>
    <submittedName>
        <fullName evidence="2">Uncharacterized protein</fullName>
    </submittedName>
</protein>
<accession>A0A5N6LTD0</accession>
<dbReference type="EMBL" id="SZYD01000018">
    <property type="protein sequence ID" value="KAD2804846.1"/>
    <property type="molecule type" value="Genomic_DNA"/>
</dbReference>
<name>A0A5N6LTD0_9ASTR</name>
<proteinExistence type="predicted"/>
<reference evidence="2 3" key="1">
    <citation type="submission" date="2019-05" db="EMBL/GenBank/DDBJ databases">
        <title>Mikania micrantha, genome provides insights into the molecular mechanism of rapid growth.</title>
        <authorList>
            <person name="Liu B."/>
        </authorList>
    </citation>
    <scope>NUCLEOTIDE SEQUENCE [LARGE SCALE GENOMIC DNA]</scope>
    <source>
        <strain evidence="2">NLD-2019</strain>
        <tissue evidence="2">Leaf</tissue>
    </source>
</reference>
<keyword evidence="3" id="KW-1185">Reference proteome</keyword>
<organism evidence="2 3">
    <name type="scientific">Mikania micrantha</name>
    <name type="common">bitter vine</name>
    <dbReference type="NCBI Taxonomy" id="192012"/>
    <lineage>
        <taxon>Eukaryota</taxon>
        <taxon>Viridiplantae</taxon>
        <taxon>Streptophyta</taxon>
        <taxon>Embryophyta</taxon>
        <taxon>Tracheophyta</taxon>
        <taxon>Spermatophyta</taxon>
        <taxon>Magnoliopsida</taxon>
        <taxon>eudicotyledons</taxon>
        <taxon>Gunneridae</taxon>
        <taxon>Pentapetalae</taxon>
        <taxon>asterids</taxon>
        <taxon>campanulids</taxon>
        <taxon>Asterales</taxon>
        <taxon>Asteraceae</taxon>
        <taxon>Asteroideae</taxon>
        <taxon>Heliantheae alliance</taxon>
        <taxon>Eupatorieae</taxon>
        <taxon>Mikania</taxon>
    </lineage>
</organism>
<evidence type="ECO:0000313" key="2">
    <source>
        <dbReference type="EMBL" id="KAD2804846.1"/>
    </source>
</evidence>
<feature type="compositionally biased region" description="Polar residues" evidence="1">
    <location>
        <begin position="48"/>
        <end position="66"/>
    </location>
</feature>
<feature type="region of interest" description="Disordered" evidence="1">
    <location>
        <begin position="103"/>
        <end position="140"/>
    </location>
</feature>
<gene>
    <name evidence="2" type="ORF">E3N88_38223</name>
</gene>
<sequence>MTPVRSLLGPSLRPAFSSSPFDEEKYTDFANMCEIFKMDENEERVSDTLENVSEETTQVNEDSASGSGIVDVSSPNVGENASFREDQSSDHMANFYSQNGEVENAGLREVPSSDHMRGISSPNAEEENAGLREGPSSDHTIEVIRQMRKWKTETLQSARVLNIN</sequence>
<evidence type="ECO:0000256" key="1">
    <source>
        <dbReference type="SAM" id="MobiDB-lite"/>
    </source>
</evidence>